<evidence type="ECO:0000313" key="2">
    <source>
        <dbReference type="EMBL" id="MBB4220729.1"/>
    </source>
</evidence>
<evidence type="ECO:0000313" key="3">
    <source>
        <dbReference type="Proteomes" id="UP000524450"/>
    </source>
</evidence>
<feature type="transmembrane region" description="Helical" evidence="1">
    <location>
        <begin position="151"/>
        <end position="171"/>
    </location>
</feature>
<dbReference type="EMBL" id="JACIFZ010000001">
    <property type="protein sequence ID" value="MBB4220729.1"/>
    <property type="molecule type" value="Genomic_DNA"/>
</dbReference>
<gene>
    <name evidence="2" type="ORF">GGD71_001476</name>
</gene>
<protein>
    <submittedName>
        <fullName evidence="2">Uncharacterized protein</fullName>
    </submittedName>
</protein>
<organism evidence="2 3">
    <name type="scientific">Variovorax guangxiensis</name>
    <dbReference type="NCBI Taxonomy" id="1775474"/>
    <lineage>
        <taxon>Bacteria</taxon>
        <taxon>Pseudomonadati</taxon>
        <taxon>Pseudomonadota</taxon>
        <taxon>Betaproteobacteria</taxon>
        <taxon>Burkholderiales</taxon>
        <taxon>Comamonadaceae</taxon>
        <taxon>Variovorax</taxon>
    </lineage>
</organism>
<feature type="transmembrane region" description="Helical" evidence="1">
    <location>
        <begin position="12"/>
        <end position="30"/>
    </location>
</feature>
<accession>A0A840FM95</accession>
<proteinExistence type="predicted"/>
<feature type="transmembrane region" description="Helical" evidence="1">
    <location>
        <begin position="92"/>
        <end position="111"/>
    </location>
</feature>
<comment type="caution">
    <text evidence="2">The sequence shown here is derived from an EMBL/GenBank/DDBJ whole genome shotgun (WGS) entry which is preliminary data.</text>
</comment>
<keyword evidence="1" id="KW-0472">Membrane</keyword>
<dbReference type="AlphaFoldDB" id="A0A840FM95"/>
<dbReference type="Proteomes" id="UP000524450">
    <property type="component" value="Unassembled WGS sequence"/>
</dbReference>
<feature type="transmembrane region" description="Helical" evidence="1">
    <location>
        <begin position="123"/>
        <end position="145"/>
    </location>
</feature>
<feature type="transmembrane region" description="Helical" evidence="1">
    <location>
        <begin position="42"/>
        <end position="63"/>
    </location>
</feature>
<reference evidence="2 3" key="1">
    <citation type="submission" date="2020-08" db="EMBL/GenBank/DDBJ databases">
        <title>Genomic Encyclopedia of Type Strains, Phase IV (KMG-V): Genome sequencing to study the core and pangenomes of soil and plant-associated prokaryotes.</title>
        <authorList>
            <person name="Whitman W."/>
        </authorList>
    </citation>
    <scope>NUCLEOTIDE SEQUENCE [LARGE SCALE GENOMIC DNA]</scope>
    <source>
        <strain evidence="2 3">34/80</strain>
    </source>
</reference>
<sequence>MSDTKTVIKAPSPFFVWLSRTWLIGTYFVIPWKDRKSSFYEILFGIFLGSLPFLLGGVALYAMDSRPELAGGAQGWDRFWLFLKSTFDKGELLLFAVSLVAPALWLATHESDDTRQMPHRRPIIIITVVVCILSSFIFGLVQAGVVKKPSFVYEISLWMTVASVVNMYLTLSYHNYRLIRGEPPRVTEQTIRSGTANFLTQINASKPQND</sequence>
<evidence type="ECO:0000256" key="1">
    <source>
        <dbReference type="SAM" id="Phobius"/>
    </source>
</evidence>
<keyword evidence="1" id="KW-1133">Transmembrane helix</keyword>
<name>A0A840FM95_9BURK</name>
<keyword evidence="1" id="KW-0812">Transmembrane</keyword>
<dbReference type="RefSeq" id="WP_184636413.1">
    <property type="nucleotide sequence ID" value="NZ_JACIFZ010000001.1"/>
</dbReference>